<dbReference type="Ensembl" id="ENSGALT00010024994.1">
    <property type="protein sequence ID" value="ENSGALP00010014202.1"/>
    <property type="gene ID" value="ENSGALG00010010451.1"/>
</dbReference>
<evidence type="ECO:0000256" key="2">
    <source>
        <dbReference type="ARBA" id="ARBA00004496"/>
    </source>
</evidence>
<sequence>MAASVPSVKTAGPHLLGTYAPEITKVYITSRLECVPVVVGDGLEDPLHDTATVFQQLEQLCAVSRCEYEKTCTLLGQLFDQNAQNYQELLHSSSRNPLEITVQEGHLAWFVYFVCTFVGGGLTCSSTDEHNAVDGELSCQVFQLMSLMDAMLPVSSNEKVELPILWFLDQFCKMRVGVQLQHTSKVYARISEVLGITDGNCVLEIVMTKIVPNLKYWGRCETVILRTLQFLNDLSAGISLTPATDSLLRRLVKIDTVKFLLRNHTCISLSWASVIITDLRCQTVFFTALTHLLMINLGEDENEFKNFMLPLTVSFESVTQMLNSSSEQEEAKRMLIGLARDLRGIAFALNTKTSYTMLLDWIYPAYVSVLQRAIELWYQEPVCTTPVLKLFFAVTFFRSQCLSFGGSSPNRIFLFREASKMICTYTGNQILSLGALSEDQVYPLKLKGISICYSALKSALCGNYICFGIFRLYGDNHFDNVLQAFVRMLLSVSHSDLLQYRKLSQSYYQLLECLTQNHMDFITSLEPHVLIYILTSISGGLPAVDTIISPSCCHIVKESKKALRHRETSQDGQRWFNFMQHNLEMMSMLMNTIIVEDCRNPWSVSRPLLRLTLLNERCFSELRATLINGQAGSKRRVLNQCFRNLTEGVEQNLLVESRDR</sequence>
<evidence type="ECO:0000313" key="9">
    <source>
        <dbReference type="Ensembl" id="ENSGALP00010014202.1"/>
    </source>
</evidence>
<proteinExistence type="inferred from homology"/>
<keyword evidence="5" id="KW-0963">Cytoplasm</keyword>
<evidence type="ECO:0000256" key="4">
    <source>
        <dbReference type="ARBA" id="ARBA00022448"/>
    </source>
</evidence>
<keyword evidence="7" id="KW-0539">Nucleus</keyword>
<dbReference type="Gene3D" id="1.25.10.10">
    <property type="entry name" value="Leucine-rich Repeat Variant"/>
    <property type="match status" value="1"/>
</dbReference>
<comment type="subcellular location">
    <subcellularLocation>
        <location evidence="2">Cytoplasm</location>
    </subcellularLocation>
    <subcellularLocation>
        <location evidence="1">Nucleus</location>
    </subcellularLocation>
</comment>
<name>A0A8V0Y5H4_CHICK</name>
<evidence type="ECO:0000256" key="7">
    <source>
        <dbReference type="ARBA" id="ARBA00023242"/>
    </source>
</evidence>
<dbReference type="Proteomes" id="UP000000539">
    <property type="component" value="Chromosome 13"/>
</dbReference>
<keyword evidence="4" id="KW-0813">Transport</keyword>
<keyword evidence="10" id="KW-1185">Reference proteome</keyword>
<reference evidence="9" key="1">
    <citation type="submission" date="2020-11" db="EMBL/GenBank/DDBJ databases">
        <title>Gallus gallus (Chicken) genome, bGalGal1, GRCg7b, maternal haplotype autosomes + Z &amp; W.</title>
        <authorList>
            <person name="Warren W."/>
            <person name="Formenti G."/>
            <person name="Fedrigo O."/>
            <person name="Haase B."/>
            <person name="Mountcastle J."/>
            <person name="Balacco J."/>
            <person name="Tracey A."/>
            <person name="Schneider V."/>
            <person name="Okimoto R."/>
            <person name="Cheng H."/>
            <person name="Hawken R."/>
            <person name="Howe K."/>
            <person name="Jarvis E.D."/>
        </authorList>
    </citation>
    <scope>NUCLEOTIDE SEQUENCE [LARGE SCALE GENOMIC DNA]</scope>
    <source>
        <strain evidence="9">Broiler</strain>
    </source>
</reference>
<organism evidence="9 10">
    <name type="scientific">Gallus gallus</name>
    <name type="common">Chicken</name>
    <dbReference type="NCBI Taxonomy" id="9031"/>
    <lineage>
        <taxon>Eukaryota</taxon>
        <taxon>Metazoa</taxon>
        <taxon>Chordata</taxon>
        <taxon>Craniata</taxon>
        <taxon>Vertebrata</taxon>
        <taxon>Euteleostomi</taxon>
        <taxon>Archelosauria</taxon>
        <taxon>Archosauria</taxon>
        <taxon>Dinosauria</taxon>
        <taxon>Saurischia</taxon>
        <taxon>Theropoda</taxon>
        <taxon>Coelurosauria</taxon>
        <taxon>Aves</taxon>
        <taxon>Neognathae</taxon>
        <taxon>Galloanserae</taxon>
        <taxon>Galliformes</taxon>
        <taxon>Phasianidae</taxon>
        <taxon>Phasianinae</taxon>
        <taxon>Gallus</taxon>
    </lineage>
</organism>
<feature type="domain" description="Exportin-7/Ran-binding protein 17 TPR repeats" evidence="8">
    <location>
        <begin position="35"/>
        <end position="265"/>
    </location>
</feature>
<evidence type="ECO:0000256" key="1">
    <source>
        <dbReference type="ARBA" id="ARBA00004123"/>
    </source>
</evidence>
<dbReference type="PANTHER" id="PTHR12596:SF8">
    <property type="entry name" value="RAN-BINDING PROTEIN 17"/>
    <property type="match status" value="1"/>
</dbReference>
<dbReference type="GO" id="GO:0005049">
    <property type="term" value="F:nuclear export signal receptor activity"/>
    <property type="evidence" value="ECO:0007669"/>
    <property type="project" value="InterPro"/>
</dbReference>
<evidence type="ECO:0000313" key="10">
    <source>
        <dbReference type="Proteomes" id="UP000000539"/>
    </source>
</evidence>
<accession>A0A8V0Y5H4</accession>
<dbReference type="GO" id="GO:0015031">
    <property type="term" value="P:protein transport"/>
    <property type="evidence" value="ECO:0007669"/>
    <property type="project" value="UniProtKB-KW"/>
</dbReference>
<reference evidence="9" key="2">
    <citation type="submission" date="2025-08" db="UniProtKB">
        <authorList>
            <consortium name="Ensembl"/>
        </authorList>
    </citation>
    <scope>IDENTIFICATION</scope>
    <source>
        <strain evidence="9">broiler</strain>
    </source>
</reference>
<dbReference type="GO" id="GO:0005737">
    <property type="term" value="C:cytoplasm"/>
    <property type="evidence" value="ECO:0007669"/>
    <property type="project" value="UniProtKB-SubCell"/>
</dbReference>
<dbReference type="InterPro" id="IPR057947">
    <property type="entry name" value="TPR_XPO7/RBP17"/>
</dbReference>
<keyword evidence="6" id="KW-0653">Protein transport</keyword>
<evidence type="ECO:0000259" key="8">
    <source>
        <dbReference type="Pfam" id="PF25795"/>
    </source>
</evidence>
<protein>
    <submittedName>
        <fullName evidence="9">RAN binding protein 17</fullName>
    </submittedName>
</protein>
<dbReference type="GO" id="GO:0005634">
    <property type="term" value="C:nucleus"/>
    <property type="evidence" value="ECO:0007669"/>
    <property type="project" value="UniProtKB-SubCell"/>
</dbReference>
<evidence type="ECO:0000256" key="3">
    <source>
        <dbReference type="ARBA" id="ARBA00009466"/>
    </source>
</evidence>
<dbReference type="AlphaFoldDB" id="A0A8V0Y5H4"/>
<comment type="similarity">
    <text evidence="3">Belongs to the exportin family.</text>
</comment>
<dbReference type="InterPro" id="IPR011989">
    <property type="entry name" value="ARM-like"/>
</dbReference>
<dbReference type="Pfam" id="PF25795">
    <property type="entry name" value="TPR_XPO7"/>
    <property type="match status" value="1"/>
</dbReference>
<dbReference type="InterPro" id="IPR044189">
    <property type="entry name" value="XPO4/7-like"/>
</dbReference>
<dbReference type="GeneTree" id="ENSGT00940000153139"/>
<evidence type="ECO:0000256" key="6">
    <source>
        <dbReference type="ARBA" id="ARBA00022927"/>
    </source>
</evidence>
<reference evidence="9" key="3">
    <citation type="submission" date="2025-09" db="UniProtKB">
        <authorList>
            <consortium name="Ensembl"/>
        </authorList>
    </citation>
    <scope>IDENTIFICATION</scope>
    <source>
        <strain evidence="9">broiler</strain>
    </source>
</reference>
<dbReference type="PANTHER" id="PTHR12596">
    <property type="entry name" value="EXPORTIN 4,7-RELATED"/>
    <property type="match status" value="1"/>
</dbReference>
<evidence type="ECO:0000256" key="5">
    <source>
        <dbReference type="ARBA" id="ARBA00022490"/>
    </source>
</evidence>